<sequence>MYYITKKHLSRRTLLRGFGGAALALPFLDSMLPAATNVSGAASRTRLGFYYVPHGAVMDKWTPATDGTDFAMSPTLRSLEPYRPWLNVISDMGLPLAYTEDGSAAAHHSSSCATYLSGAAMHKNENRLGITIDQLAARKIGQETPLPSLELGIEGSSATCGEGWSCAYRDSLAWSDEHSPLPVERNPQVVFERLFGDGRDGDARAANRQQAASILDGVLEQTSSLQRNLPAADRRRLDQYLTDVREVERRVALAEQQASSDLDLPPTPVGIPADFEDHIKMLFDLQVLAWQTEMTRISTLMVAVEISNAIYPKSGVREAFHPLSHHSNIQANKDKLAQLNAYHVSMFAYLLEKMKSTPDGDGSLLDNSILMWGSGMGDSNVHNHDPVPIVMAGGGSGSIKGNRHIRSGSGKRPLSNLLLTILQKANVNVDKFGDSTGTVDL</sequence>
<gene>
    <name evidence="2" type="ORF">HNP60_003104</name>
</gene>
<dbReference type="Pfam" id="PF07586">
    <property type="entry name" value="HXXSHH"/>
    <property type="match status" value="1"/>
</dbReference>
<keyword evidence="3" id="KW-1185">Reference proteome</keyword>
<accession>A0ABR6NIL2</accession>
<reference evidence="2 3" key="1">
    <citation type="submission" date="2020-08" db="EMBL/GenBank/DDBJ databases">
        <title>Exploring microbial biodiversity for novel pathways involved in the catabolism of aromatic compounds derived from lignin.</title>
        <authorList>
            <person name="Elkins J."/>
        </authorList>
    </citation>
    <scope>NUCLEOTIDE SEQUENCE [LARGE SCALE GENOMIC DNA]</scope>
    <source>
        <strain evidence="2 3">B1D3A</strain>
    </source>
</reference>
<dbReference type="RefSeq" id="WP_184155427.1">
    <property type="nucleotide sequence ID" value="NZ_JACHKA010000001.1"/>
</dbReference>
<feature type="chain" id="PRO_5046422078" description="DUF1552 domain-containing protein" evidence="1">
    <location>
        <begin position="25"/>
        <end position="441"/>
    </location>
</feature>
<dbReference type="PROSITE" id="PS51318">
    <property type="entry name" value="TAT"/>
    <property type="match status" value="1"/>
</dbReference>
<organism evidence="2 3">
    <name type="scientific">Sphingobium lignivorans</name>
    <dbReference type="NCBI Taxonomy" id="2735886"/>
    <lineage>
        <taxon>Bacteria</taxon>
        <taxon>Pseudomonadati</taxon>
        <taxon>Pseudomonadota</taxon>
        <taxon>Alphaproteobacteria</taxon>
        <taxon>Sphingomonadales</taxon>
        <taxon>Sphingomonadaceae</taxon>
        <taxon>Sphingobium</taxon>
    </lineage>
</organism>
<feature type="signal peptide" evidence="1">
    <location>
        <begin position="1"/>
        <end position="24"/>
    </location>
</feature>
<dbReference type="Proteomes" id="UP001138540">
    <property type="component" value="Unassembled WGS sequence"/>
</dbReference>
<protein>
    <recommendedName>
        <fullName evidence="4">DUF1552 domain-containing protein</fullName>
    </recommendedName>
</protein>
<proteinExistence type="predicted"/>
<dbReference type="InterPro" id="IPR011447">
    <property type="entry name" value="DUF1552"/>
</dbReference>
<comment type="caution">
    <text evidence="2">The sequence shown here is derived from an EMBL/GenBank/DDBJ whole genome shotgun (WGS) entry which is preliminary data.</text>
</comment>
<keyword evidence="1" id="KW-0732">Signal</keyword>
<evidence type="ECO:0000313" key="2">
    <source>
        <dbReference type="EMBL" id="MBB5987130.1"/>
    </source>
</evidence>
<evidence type="ECO:0000256" key="1">
    <source>
        <dbReference type="SAM" id="SignalP"/>
    </source>
</evidence>
<dbReference type="InterPro" id="IPR006311">
    <property type="entry name" value="TAT_signal"/>
</dbReference>
<name>A0ABR6NIL2_9SPHN</name>
<evidence type="ECO:0000313" key="3">
    <source>
        <dbReference type="Proteomes" id="UP001138540"/>
    </source>
</evidence>
<dbReference type="EMBL" id="JACHKA010000001">
    <property type="protein sequence ID" value="MBB5987130.1"/>
    <property type="molecule type" value="Genomic_DNA"/>
</dbReference>
<evidence type="ECO:0008006" key="4">
    <source>
        <dbReference type="Google" id="ProtNLM"/>
    </source>
</evidence>